<dbReference type="InterPro" id="IPR058624">
    <property type="entry name" value="MdtA-like_HH"/>
</dbReference>
<feature type="domain" description="Multidrug resistance protein MdtA-like alpha-helical hairpin" evidence="3">
    <location>
        <begin position="121"/>
        <end position="173"/>
    </location>
</feature>
<evidence type="ECO:0000259" key="5">
    <source>
        <dbReference type="Pfam" id="PF25944"/>
    </source>
</evidence>
<dbReference type="Pfam" id="PF25967">
    <property type="entry name" value="RND-MFP_C"/>
    <property type="match status" value="1"/>
</dbReference>
<evidence type="ECO:0000259" key="4">
    <source>
        <dbReference type="Pfam" id="PF25917"/>
    </source>
</evidence>
<evidence type="ECO:0000259" key="6">
    <source>
        <dbReference type="Pfam" id="PF25967"/>
    </source>
</evidence>
<accession>A0ABN8X1A7</accession>
<dbReference type="SUPFAM" id="SSF111369">
    <property type="entry name" value="HlyD-like secretion proteins"/>
    <property type="match status" value="1"/>
</dbReference>
<dbReference type="InterPro" id="IPR058626">
    <property type="entry name" value="MdtA-like_b-barrel"/>
</dbReference>
<gene>
    <name evidence="7" type="ORF">MSZNOR_1798</name>
</gene>
<dbReference type="InterPro" id="IPR058625">
    <property type="entry name" value="MdtA-like_BSH"/>
</dbReference>
<evidence type="ECO:0000313" key="7">
    <source>
        <dbReference type="EMBL" id="CAI8812104.1"/>
    </source>
</evidence>
<evidence type="ECO:0000313" key="8">
    <source>
        <dbReference type="Proteomes" id="UP001162030"/>
    </source>
</evidence>
<dbReference type="EMBL" id="OX458333">
    <property type="protein sequence ID" value="CAI8812104.1"/>
    <property type="molecule type" value="Genomic_DNA"/>
</dbReference>
<feature type="domain" description="Multidrug resistance protein MdtA-like barrel-sandwich hybrid" evidence="4">
    <location>
        <begin position="86"/>
        <end position="207"/>
    </location>
</feature>
<proteinExistence type="inferred from homology"/>
<sequence length="390" mass="44280">MELIRRTVNPTNEYLIRNISFHPDLTNSEMNIKTYLAIGLSVVLLTGCYHEGTDKQEEIARLEATTPLRQDTTVTREYVCQIHAIRHIEVRALERGYIQNIFVDEGQWVNQGHPMFKILPNVYQAKLLKAKAEANTATVEYLNTKALADKNIVSPNELALAKAKLDKANAEVRLMESRLSFTDINAPFDGIMDHLEVRNGSLVEEGTLLTTLSDISKMWVYFNVPEAEYLDYKIHKQDNEPTKVKLRMANGQIFNQIGVVETIEADFDNTTGTIEFRATFPNPDKLLRHGETGTILMEKLYPNAMLIPQKATFEILDKTYVYVINPEGKLEQRLINIEATVPHLFIVKDGLKDDDKVLLEGLRKVHPGQAVEIALKSPEKVVAELDLYTE</sequence>
<evidence type="ECO:0000259" key="3">
    <source>
        <dbReference type="Pfam" id="PF25876"/>
    </source>
</evidence>
<feature type="domain" description="Multidrug resistance protein MdtA-like C-terminal permuted SH3" evidence="6">
    <location>
        <begin position="303"/>
        <end position="363"/>
    </location>
</feature>
<dbReference type="InterPro" id="IPR058627">
    <property type="entry name" value="MdtA-like_C"/>
</dbReference>
<comment type="subcellular location">
    <subcellularLocation>
        <location evidence="1">Cell inner membrane</location>
        <topology evidence="1">Lipid-anchor</topology>
    </subcellularLocation>
</comment>
<dbReference type="Pfam" id="PF25876">
    <property type="entry name" value="HH_MFP_RND"/>
    <property type="match status" value="1"/>
</dbReference>
<dbReference type="Proteomes" id="UP001162030">
    <property type="component" value="Chromosome"/>
</dbReference>
<dbReference type="NCBIfam" id="TIGR01730">
    <property type="entry name" value="RND_mfp"/>
    <property type="match status" value="1"/>
</dbReference>
<feature type="domain" description="Multidrug resistance protein MdtA-like beta-barrel" evidence="5">
    <location>
        <begin position="218"/>
        <end position="298"/>
    </location>
</feature>
<dbReference type="Pfam" id="PF25917">
    <property type="entry name" value="BSH_RND"/>
    <property type="match status" value="1"/>
</dbReference>
<dbReference type="Pfam" id="PF25944">
    <property type="entry name" value="Beta-barrel_RND"/>
    <property type="match status" value="1"/>
</dbReference>
<dbReference type="Gene3D" id="2.40.50.100">
    <property type="match status" value="1"/>
</dbReference>
<dbReference type="PANTHER" id="PTHR30158:SF23">
    <property type="entry name" value="MULTIDRUG RESISTANCE PROTEIN MEXA"/>
    <property type="match status" value="1"/>
</dbReference>
<keyword evidence="8" id="KW-1185">Reference proteome</keyword>
<dbReference type="PANTHER" id="PTHR30158">
    <property type="entry name" value="ACRA/E-RELATED COMPONENT OF DRUG EFFLUX TRANSPORTER"/>
    <property type="match status" value="1"/>
</dbReference>
<dbReference type="InterPro" id="IPR006143">
    <property type="entry name" value="RND_pump_MFP"/>
</dbReference>
<comment type="similarity">
    <text evidence="2">Belongs to the membrane fusion protein (MFP) (TC 8.A.1) family.</text>
</comment>
<dbReference type="Gene3D" id="2.40.420.20">
    <property type="match status" value="1"/>
</dbReference>
<protein>
    <submittedName>
        <fullName evidence="7">Membrane fusion protein, multidrug efflux system</fullName>
    </submittedName>
</protein>
<organism evidence="7 8">
    <name type="scientific">Methylocaldum szegediense</name>
    <dbReference type="NCBI Taxonomy" id="73780"/>
    <lineage>
        <taxon>Bacteria</taxon>
        <taxon>Pseudomonadati</taxon>
        <taxon>Pseudomonadota</taxon>
        <taxon>Gammaproteobacteria</taxon>
        <taxon>Methylococcales</taxon>
        <taxon>Methylococcaceae</taxon>
        <taxon>Methylocaldum</taxon>
    </lineage>
</organism>
<evidence type="ECO:0000256" key="1">
    <source>
        <dbReference type="ARBA" id="ARBA00004519"/>
    </source>
</evidence>
<reference evidence="7 8" key="1">
    <citation type="submission" date="2023-03" db="EMBL/GenBank/DDBJ databases">
        <authorList>
            <person name="Pearce D."/>
        </authorList>
    </citation>
    <scope>NUCLEOTIDE SEQUENCE [LARGE SCALE GENOMIC DNA]</scope>
    <source>
        <strain evidence="7">Msz</strain>
    </source>
</reference>
<dbReference type="Gene3D" id="1.10.287.470">
    <property type="entry name" value="Helix hairpin bin"/>
    <property type="match status" value="1"/>
</dbReference>
<evidence type="ECO:0000256" key="2">
    <source>
        <dbReference type="ARBA" id="ARBA00009477"/>
    </source>
</evidence>
<name>A0ABN8X1A7_9GAMM</name>
<dbReference type="Gene3D" id="2.40.30.170">
    <property type="match status" value="1"/>
</dbReference>